<dbReference type="AlphaFoldDB" id="A0A0F9HCU2"/>
<reference evidence="1" key="1">
    <citation type="journal article" date="2015" name="Nature">
        <title>Complex archaea that bridge the gap between prokaryotes and eukaryotes.</title>
        <authorList>
            <person name="Spang A."/>
            <person name="Saw J.H."/>
            <person name="Jorgensen S.L."/>
            <person name="Zaremba-Niedzwiedzka K."/>
            <person name="Martijn J."/>
            <person name="Lind A.E."/>
            <person name="van Eijk R."/>
            <person name="Schleper C."/>
            <person name="Guy L."/>
            <person name="Ettema T.J."/>
        </authorList>
    </citation>
    <scope>NUCLEOTIDE SEQUENCE</scope>
</reference>
<proteinExistence type="predicted"/>
<evidence type="ECO:0000313" key="1">
    <source>
        <dbReference type="EMBL" id="KKM12060.1"/>
    </source>
</evidence>
<organism evidence="1">
    <name type="scientific">marine sediment metagenome</name>
    <dbReference type="NCBI Taxonomy" id="412755"/>
    <lineage>
        <taxon>unclassified sequences</taxon>
        <taxon>metagenomes</taxon>
        <taxon>ecological metagenomes</taxon>
    </lineage>
</organism>
<name>A0A0F9HCU2_9ZZZZ</name>
<dbReference type="EMBL" id="LAZR01015473">
    <property type="protein sequence ID" value="KKM12060.1"/>
    <property type="molecule type" value="Genomic_DNA"/>
</dbReference>
<accession>A0A0F9HCU2</accession>
<sequence length="100" mass="10974">MARLNKFERRILKVALEERGIDIPSKEAGTIIRGVGGEEITRSLAARETSDLSGPEDASDRAFDSLIEKRLLRRTSTFSGPLAAYKISPTGERVAEEEGL</sequence>
<protein>
    <submittedName>
        <fullName evidence="1">Uncharacterized protein</fullName>
    </submittedName>
</protein>
<comment type="caution">
    <text evidence="1">The sequence shown here is derived from an EMBL/GenBank/DDBJ whole genome shotgun (WGS) entry which is preliminary data.</text>
</comment>
<gene>
    <name evidence="1" type="ORF">LCGC14_1720390</name>
</gene>